<keyword evidence="7" id="KW-1185">Reference proteome</keyword>
<proteinExistence type="inferred from homology"/>
<gene>
    <name evidence="6" type="ORF">GA0070622_4919</name>
</gene>
<evidence type="ECO:0000256" key="2">
    <source>
        <dbReference type="ARBA" id="ARBA00022448"/>
    </source>
</evidence>
<dbReference type="EMBL" id="FLRH01000004">
    <property type="protein sequence ID" value="SBT67838.1"/>
    <property type="molecule type" value="Genomic_DNA"/>
</dbReference>
<dbReference type="InterPro" id="IPR003593">
    <property type="entry name" value="AAA+_ATPase"/>
</dbReference>
<feature type="domain" description="ABC transporter" evidence="5">
    <location>
        <begin position="8"/>
        <end position="234"/>
    </location>
</feature>
<keyword evidence="4 6" id="KW-0067">ATP-binding</keyword>
<evidence type="ECO:0000256" key="1">
    <source>
        <dbReference type="ARBA" id="ARBA00005417"/>
    </source>
</evidence>
<evidence type="ECO:0000256" key="3">
    <source>
        <dbReference type="ARBA" id="ARBA00022741"/>
    </source>
</evidence>
<evidence type="ECO:0000259" key="5">
    <source>
        <dbReference type="PROSITE" id="PS50893"/>
    </source>
</evidence>
<name>A0A1A9BF80_9ACTN</name>
<keyword evidence="2" id="KW-0813">Transport</keyword>
<dbReference type="PANTHER" id="PTHR43335">
    <property type="entry name" value="ABC TRANSPORTER, ATP-BINDING PROTEIN"/>
    <property type="match status" value="1"/>
</dbReference>
<protein>
    <submittedName>
        <fullName evidence="6">ABC-2 type transport system ATP-binding protein</fullName>
    </submittedName>
</protein>
<dbReference type="RefSeq" id="WP_091579036.1">
    <property type="nucleotide sequence ID" value="NZ_FLRH01000004.1"/>
</dbReference>
<accession>A0A1A9BF80</accession>
<evidence type="ECO:0000313" key="7">
    <source>
        <dbReference type="Proteomes" id="UP000199558"/>
    </source>
</evidence>
<keyword evidence="3" id="KW-0547">Nucleotide-binding</keyword>
<reference evidence="7" key="1">
    <citation type="submission" date="2016-06" db="EMBL/GenBank/DDBJ databases">
        <authorList>
            <person name="Varghese N."/>
            <person name="Submissions Spin"/>
        </authorList>
    </citation>
    <scope>NUCLEOTIDE SEQUENCE [LARGE SCALE GENOMIC DNA]</scope>
    <source>
        <strain evidence="7">DSM 45794</strain>
    </source>
</reference>
<dbReference type="PROSITE" id="PS50893">
    <property type="entry name" value="ABC_TRANSPORTER_2"/>
    <property type="match status" value="1"/>
</dbReference>
<evidence type="ECO:0000313" key="6">
    <source>
        <dbReference type="EMBL" id="SBT67838.1"/>
    </source>
</evidence>
<dbReference type="AlphaFoldDB" id="A0A1A9BF80"/>
<evidence type="ECO:0000256" key="4">
    <source>
        <dbReference type="ARBA" id="ARBA00022840"/>
    </source>
</evidence>
<dbReference type="Gene3D" id="3.40.50.300">
    <property type="entry name" value="P-loop containing nucleotide triphosphate hydrolases"/>
    <property type="match status" value="1"/>
</dbReference>
<dbReference type="InterPro" id="IPR003439">
    <property type="entry name" value="ABC_transporter-like_ATP-bd"/>
</dbReference>
<dbReference type="SMART" id="SM00382">
    <property type="entry name" value="AAA"/>
    <property type="match status" value="1"/>
</dbReference>
<dbReference type="CDD" id="cd03230">
    <property type="entry name" value="ABC_DR_subfamily_A"/>
    <property type="match status" value="1"/>
</dbReference>
<dbReference type="STRING" id="946078.GA0070622_4919"/>
<dbReference type="GO" id="GO:0016887">
    <property type="term" value="F:ATP hydrolysis activity"/>
    <property type="evidence" value="ECO:0007669"/>
    <property type="project" value="InterPro"/>
</dbReference>
<comment type="similarity">
    <text evidence="1">Belongs to the ABC transporter superfamily.</text>
</comment>
<organism evidence="6 7">
    <name type="scientific">Micromonospora sediminicola</name>
    <dbReference type="NCBI Taxonomy" id="946078"/>
    <lineage>
        <taxon>Bacteria</taxon>
        <taxon>Bacillati</taxon>
        <taxon>Actinomycetota</taxon>
        <taxon>Actinomycetes</taxon>
        <taxon>Micromonosporales</taxon>
        <taxon>Micromonosporaceae</taxon>
        <taxon>Micromonospora</taxon>
    </lineage>
</organism>
<sequence length="299" mass="31814">MTATEFALRTDGVGKRYRKGWALRDCTLDLPAGGVIALVGPNGAGKTTLLRLVVGLLAPSTGTVEVLGHDVTASTPQTLSRVGFLAQDHPLYRRFTVAELLRFGRACNLRFDQGLAERRLAKLGIPLDRRAGTLSGGQQAQVALALALAKRPDLLVLDEPVASLDPLARHEFLQVLMGAVAEGGVTVLFSSHVVHELERVCDHLVVLNQGRVTLTGDIDTLLAEHRLLVGPRTATDPDRAGAVVEAVHSDRHTTLLVRDGGLPTAPGWQARPVALEDLVLAYLRRPSGPSAAVTSEVAA</sequence>
<dbReference type="Pfam" id="PF00005">
    <property type="entry name" value="ABC_tran"/>
    <property type="match status" value="1"/>
</dbReference>
<dbReference type="SUPFAM" id="SSF52540">
    <property type="entry name" value="P-loop containing nucleoside triphosphate hydrolases"/>
    <property type="match status" value="1"/>
</dbReference>
<dbReference type="InterPro" id="IPR027417">
    <property type="entry name" value="P-loop_NTPase"/>
</dbReference>
<dbReference type="Proteomes" id="UP000199558">
    <property type="component" value="Unassembled WGS sequence"/>
</dbReference>
<dbReference type="OrthoDB" id="9804819at2"/>
<dbReference type="GO" id="GO:0005524">
    <property type="term" value="F:ATP binding"/>
    <property type="evidence" value="ECO:0007669"/>
    <property type="project" value="UniProtKB-KW"/>
</dbReference>